<dbReference type="InterPro" id="IPR014730">
    <property type="entry name" value="ETF_a/b_N"/>
</dbReference>
<dbReference type="GO" id="GO:0009055">
    <property type="term" value="F:electron transfer activity"/>
    <property type="evidence" value="ECO:0007669"/>
    <property type="project" value="InterPro"/>
</dbReference>
<evidence type="ECO:0000313" key="3">
    <source>
        <dbReference type="EMBL" id="NEZ46811.1"/>
    </source>
</evidence>
<dbReference type="CDD" id="cd01714">
    <property type="entry name" value="ETF_beta"/>
    <property type="match status" value="1"/>
</dbReference>
<sequence>MKIVVCVKQVPDTNEVRIDPVKGTLIREGVPAILNPDDANALEQALRLKDQYENVKVTVLTMGIPSSSYMLRECLAMGADEAILVTDRAFAGADTWATSNALASALRKVGDYDLIFAGRQAIDGDTAQVGPQIAERLNIPQVTYVMGFDYNKDKNTLIVDRQLEDGYERVQIKSMPALITAINELNEPRYMTVGGIVDAYKKDIKIFTIKDLDVTPDEVGLNASPTSVFRSFAPDKKQQGVMLNGTPEEMVGKLVTELQSKHYI</sequence>
<dbReference type="Proteomes" id="UP000473885">
    <property type="component" value="Unassembled WGS sequence"/>
</dbReference>
<evidence type="ECO:0000259" key="2">
    <source>
        <dbReference type="SMART" id="SM00893"/>
    </source>
</evidence>
<dbReference type="PIRSF" id="PIRSF000090">
    <property type="entry name" value="Beta-ETF"/>
    <property type="match status" value="1"/>
</dbReference>
<evidence type="ECO:0000256" key="1">
    <source>
        <dbReference type="ARBA" id="ARBA00042002"/>
    </source>
</evidence>
<dbReference type="Pfam" id="PF01012">
    <property type="entry name" value="ETF"/>
    <property type="match status" value="1"/>
</dbReference>
<dbReference type="InterPro" id="IPR014729">
    <property type="entry name" value="Rossmann-like_a/b/a_fold"/>
</dbReference>
<dbReference type="RefSeq" id="WP_050606560.1">
    <property type="nucleotide sequence ID" value="NZ_CABKUB010000006.1"/>
</dbReference>
<dbReference type="OrthoDB" id="9804960at2"/>
<comment type="caution">
    <text evidence="3">The sequence shown here is derived from an EMBL/GenBank/DDBJ whole genome shotgun (WGS) entry which is preliminary data.</text>
</comment>
<gene>
    <name evidence="3" type="ORF">FDF74_06215</name>
</gene>
<dbReference type="SMART" id="SM00893">
    <property type="entry name" value="ETF"/>
    <property type="match status" value="1"/>
</dbReference>
<feature type="domain" description="Electron transfer flavoprotein alpha/beta-subunit N-terminal" evidence="2">
    <location>
        <begin position="22"/>
        <end position="216"/>
    </location>
</feature>
<dbReference type="AlphaFoldDB" id="A0A6M0R986"/>
<dbReference type="InterPro" id="IPR012255">
    <property type="entry name" value="ETF_b"/>
</dbReference>
<dbReference type="Gene3D" id="3.40.50.620">
    <property type="entry name" value="HUPs"/>
    <property type="match status" value="1"/>
</dbReference>
<dbReference type="NCBIfam" id="NF040731">
    <property type="entry name" value="flavo_sub_EftB"/>
    <property type="match status" value="1"/>
</dbReference>
<dbReference type="PANTHER" id="PTHR21294:SF17">
    <property type="entry name" value="PROTEIN FIXA"/>
    <property type="match status" value="1"/>
</dbReference>
<name>A0A6M0R986_9CLOT</name>
<organism evidence="3 4">
    <name type="scientific">Clostridium niameyense</name>
    <dbReference type="NCBI Taxonomy" id="1622073"/>
    <lineage>
        <taxon>Bacteria</taxon>
        <taxon>Bacillati</taxon>
        <taxon>Bacillota</taxon>
        <taxon>Clostridia</taxon>
        <taxon>Eubacteriales</taxon>
        <taxon>Clostridiaceae</taxon>
        <taxon>Clostridium</taxon>
    </lineage>
</organism>
<dbReference type="EMBL" id="SXDP01000003">
    <property type="protein sequence ID" value="NEZ46811.1"/>
    <property type="molecule type" value="Genomic_DNA"/>
</dbReference>
<keyword evidence="4" id="KW-1185">Reference proteome</keyword>
<accession>A0A6M0R986</accession>
<dbReference type="SUPFAM" id="SSF52402">
    <property type="entry name" value="Adenine nucleotide alpha hydrolases-like"/>
    <property type="match status" value="1"/>
</dbReference>
<evidence type="ECO:0000313" key="4">
    <source>
        <dbReference type="Proteomes" id="UP000473885"/>
    </source>
</evidence>
<dbReference type="InterPro" id="IPR033948">
    <property type="entry name" value="ETF_beta_N"/>
</dbReference>
<protein>
    <recommendedName>
        <fullName evidence="1">Electron transfer flavoprotein small subunit</fullName>
    </recommendedName>
</protein>
<reference evidence="3 4" key="1">
    <citation type="submission" date="2019-04" db="EMBL/GenBank/DDBJ databases">
        <title>Genome sequencing of Clostridium botulinum Groups I-IV and Clostridium butyricum.</title>
        <authorList>
            <person name="Brunt J."/>
            <person name="Van Vliet A.H.M."/>
            <person name="Stringer S.C."/>
            <person name="Carter A.T."/>
            <person name="Peck M.W."/>
        </authorList>
    </citation>
    <scope>NUCLEOTIDE SEQUENCE [LARGE SCALE GENOMIC DNA]</scope>
    <source>
        <strain evidence="3 4">IFR 18/094</strain>
    </source>
</reference>
<dbReference type="PANTHER" id="PTHR21294">
    <property type="entry name" value="ELECTRON TRANSFER FLAVOPROTEIN BETA-SUBUNIT"/>
    <property type="match status" value="1"/>
</dbReference>
<proteinExistence type="predicted"/>